<dbReference type="GO" id="GO:0016887">
    <property type="term" value="F:ATP hydrolysis activity"/>
    <property type="evidence" value="ECO:0007669"/>
    <property type="project" value="InterPro"/>
</dbReference>
<dbReference type="Pfam" id="PF07724">
    <property type="entry name" value="AAA_2"/>
    <property type="match status" value="1"/>
</dbReference>
<dbReference type="GO" id="GO:0005737">
    <property type="term" value="C:cytoplasm"/>
    <property type="evidence" value="ECO:0007669"/>
    <property type="project" value="TreeGrafter"/>
</dbReference>
<proteinExistence type="predicted"/>
<protein>
    <recommendedName>
        <fullName evidence="3">ATPase AAA-type core domain-containing protein</fullName>
    </recommendedName>
</protein>
<dbReference type="InterPro" id="IPR027417">
    <property type="entry name" value="P-loop_NTPase"/>
</dbReference>
<dbReference type="Proteomes" id="UP000028488">
    <property type="component" value="Chromosome"/>
</dbReference>
<dbReference type="SUPFAM" id="SSF52540">
    <property type="entry name" value="P-loop containing nucleoside triphosphate hydrolases"/>
    <property type="match status" value="1"/>
</dbReference>
<evidence type="ECO:0000256" key="1">
    <source>
        <dbReference type="ARBA" id="ARBA00022741"/>
    </source>
</evidence>
<gene>
    <name evidence="4" type="ORF">EP51_24215</name>
</gene>
<dbReference type="PANTHER" id="PTHR11638">
    <property type="entry name" value="ATP-DEPENDENT CLP PROTEASE"/>
    <property type="match status" value="1"/>
</dbReference>
<evidence type="ECO:0000256" key="2">
    <source>
        <dbReference type="ARBA" id="ARBA00022840"/>
    </source>
</evidence>
<reference evidence="4 5" key="1">
    <citation type="submission" date="2014-07" db="EMBL/GenBank/DDBJ databases">
        <title>Genome Sequence of Rhodococcus opacus Strain R7, a Biodegrader of Mono- and Polycyclic Aromatic Hydrocarbons.</title>
        <authorList>
            <person name="Di Gennaro P."/>
            <person name="Zampolli J."/>
            <person name="Presti I."/>
            <person name="Cappelletti M."/>
            <person name="D'Ursi P."/>
            <person name="Orro A."/>
            <person name="Mezzelani A."/>
            <person name="Milanesi L."/>
        </authorList>
    </citation>
    <scope>NUCLEOTIDE SEQUENCE [LARGE SCALE GENOMIC DNA]</scope>
    <source>
        <strain evidence="4 5">R7</strain>
    </source>
</reference>
<dbReference type="InterPro" id="IPR050130">
    <property type="entry name" value="ClpA_ClpB"/>
</dbReference>
<evidence type="ECO:0000259" key="3">
    <source>
        <dbReference type="Pfam" id="PF07724"/>
    </source>
</evidence>
<keyword evidence="1" id="KW-0547">Nucleotide-binding</keyword>
<name>A0A076ENX2_RHOOP</name>
<accession>A0A076ENX2</accession>
<dbReference type="eggNOG" id="COG0542">
    <property type="taxonomic scope" value="Bacteria"/>
</dbReference>
<dbReference type="EMBL" id="CP008947">
    <property type="protein sequence ID" value="AII07591.1"/>
    <property type="molecule type" value="Genomic_DNA"/>
</dbReference>
<organism evidence="4 5">
    <name type="scientific">Rhodococcus opacus</name>
    <name type="common">Nocardia opaca</name>
    <dbReference type="NCBI Taxonomy" id="37919"/>
    <lineage>
        <taxon>Bacteria</taxon>
        <taxon>Bacillati</taxon>
        <taxon>Actinomycetota</taxon>
        <taxon>Actinomycetes</taxon>
        <taxon>Mycobacteriales</taxon>
        <taxon>Nocardiaceae</taxon>
        <taxon>Rhodococcus</taxon>
    </lineage>
</organism>
<dbReference type="AlphaFoldDB" id="A0A076ENX2"/>
<dbReference type="Gene3D" id="3.40.50.300">
    <property type="entry name" value="P-loop containing nucleotide triphosphate hydrolases"/>
    <property type="match status" value="1"/>
</dbReference>
<dbReference type="PANTHER" id="PTHR11638:SF18">
    <property type="entry name" value="HEAT SHOCK PROTEIN 104"/>
    <property type="match status" value="1"/>
</dbReference>
<keyword evidence="2" id="KW-0067">ATP-binding</keyword>
<sequence length="90" mass="9515">MFNILLQLLDDGRVTDAQGRTVDFENTIVILTSNIGSDLILDGTRRLLKAQDIGLDVTTAAEDYLAEEGYEPEFGVGSAAGDGSTPPAEG</sequence>
<evidence type="ECO:0000313" key="4">
    <source>
        <dbReference type="EMBL" id="AII07591.1"/>
    </source>
</evidence>
<feature type="domain" description="ATPase AAA-type core" evidence="3">
    <location>
        <begin position="2"/>
        <end position="74"/>
    </location>
</feature>
<dbReference type="GO" id="GO:0005524">
    <property type="term" value="F:ATP binding"/>
    <property type="evidence" value="ECO:0007669"/>
    <property type="project" value="UniProtKB-KW"/>
</dbReference>
<dbReference type="InterPro" id="IPR003959">
    <property type="entry name" value="ATPase_AAA_core"/>
</dbReference>
<dbReference type="GO" id="GO:0034605">
    <property type="term" value="P:cellular response to heat"/>
    <property type="evidence" value="ECO:0007669"/>
    <property type="project" value="TreeGrafter"/>
</dbReference>
<evidence type="ECO:0000313" key="5">
    <source>
        <dbReference type="Proteomes" id="UP000028488"/>
    </source>
</evidence>